<feature type="transmembrane region" description="Helical" evidence="7">
    <location>
        <begin position="242"/>
        <end position="268"/>
    </location>
</feature>
<proteinExistence type="inferred from homology"/>
<evidence type="ECO:0000259" key="8">
    <source>
        <dbReference type="Pfam" id="PF20684"/>
    </source>
</evidence>
<dbReference type="GO" id="GO:0016020">
    <property type="term" value="C:membrane"/>
    <property type="evidence" value="ECO:0007669"/>
    <property type="project" value="UniProtKB-SubCell"/>
</dbReference>
<evidence type="ECO:0000256" key="7">
    <source>
        <dbReference type="SAM" id="Phobius"/>
    </source>
</evidence>
<organism evidence="9 10">
    <name type="scientific">Aspergillus versicolor CBS 583.65</name>
    <dbReference type="NCBI Taxonomy" id="1036611"/>
    <lineage>
        <taxon>Eukaryota</taxon>
        <taxon>Fungi</taxon>
        <taxon>Dikarya</taxon>
        <taxon>Ascomycota</taxon>
        <taxon>Pezizomycotina</taxon>
        <taxon>Eurotiomycetes</taxon>
        <taxon>Eurotiomycetidae</taxon>
        <taxon>Eurotiales</taxon>
        <taxon>Aspergillaceae</taxon>
        <taxon>Aspergillus</taxon>
        <taxon>Aspergillus subgen. Nidulantes</taxon>
    </lineage>
</organism>
<feature type="transmembrane region" description="Helical" evidence="7">
    <location>
        <begin position="88"/>
        <end position="111"/>
    </location>
</feature>
<accession>A0A1L9PKH7</accession>
<dbReference type="OrthoDB" id="10017208at2759"/>
<feature type="domain" description="Rhodopsin" evidence="8">
    <location>
        <begin position="27"/>
        <end position="265"/>
    </location>
</feature>
<keyword evidence="3 7" id="KW-1133">Transmembrane helix</keyword>
<evidence type="ECO:0000256" key="5">
    <source>
        <dbReference type="ARBA" id="ARBA00038359"/>
    </source>
</evidence>
<dbReference type="STRING" id="1036611.A0A1L9PKH7"/>
<dbReference type="GeneID" id="63727875"/>
<evidence type="ECO:0000256" key="3">
    <source>
        <dbReference type="ARBA" id="ARBA00022989"/>
    </source>
</evidence>
<feature type="transmembrane region" description="Helical" evidence="7">
    <location>
        <begin position="198"/>
        <end position="222"/>
    </location>
</feature>
<feature type="region of interest" description="Disordered" evidence="6">
    <location>
        <begin position="312"/>
        <end position="332"/>
    </location>
</feature>
<evidence type="ECO:0000256" key="2">
    <source>
        <dbReference type="ARBA" id="ARBA00022692"/>
    </source>
</evidence>
<evidence type="ECO:0000313" key="9">
    <source>
        <dbReference type="EMBL" id="OJJ01983.1"/>
    </source>
</evidence>
<feature type="transmembrane region" description="Helical" evidence="7">
    <location>
        <begin position="43"/>
        <end position="68"/>
    </location>
</feature>
<evidence type="ECO:0000313" key="10">
    <source>
        <dbReference type="Proteomes" id="UP000184073"/>
    </source>
</evidence>
<feature type="transmembrane region" description="Helical" evidence="7">
    <location>
        <begin position="163"/>
        <end position="186"/>
    </location>
</feature>
<evidence type="ECO:0000256" key="6">
    <source>
        <dbReference type="SAM" id="MobiDB-lite"/>
    </source>
</evidence>
<feature type="region of interest" description="Disordered" evidence="6">
    <location>
        <begin position="279"/>
        <end position="299"/>
    </location>
</feature>
<reference evidence="10" key="1">
    <citation type="journal article" date="2017" name="Genome Biol.">
        <title>Comparative genomics reveals high biological diversity and specific adaptations in the industrially and medically important fungal genus Aspergillus.</title>
        <authorList>
            <person name="de Vries R.P."/>
            <person name="Riley R."/>
            <person name="Wiebenga A."/>
            <person name="Aguilar-Osorio G."/>
            <person name="Amillis S."/>
            <person name="Uchima C.A."/>
            <person name="Anderluh G."/>
            <person name="Asadollahi M."/>
            <person name="Askin M."/>
            <person name="Barry K."/>
            <person name="Battaglia E."/>
            <person name="Bayram O."/>
            <person name="Benocci T."/>
            <person name="Braus-Stromeyer S.A."/>
            <person name="Caldana C."/>
            <person name="Canovas D."/>
            <person name="Cerqueira G.C."/>
            <person name="Chen F."/>
            <person name="Chen W."/>
            <person name="Choi C."/>
            <person name="Clum A."/>
            <person name="Dos Santos R.A."/>
            <person name="Damasio A.R."/>
            <person name="Diallinas G."/>
            <person name="Emri T."/>
            <person name="Fekete E."/>
            <person name="Flipphi M."/>
            <person name="Freyberg S."/>
            <person name="Gallo A."/>
            <person name="Gournas C."/>
            <person name="Habgood R."/>
            <person name="Hainaut M."/>
            <person name="Harispe M.L."/>
            <person name="Henrissat B."/>
            <person name="Hilden K.S."/>
            <person name="Hope R."/>
            <person name="Hossain A."/>
            <person name="Karabika E."/>
            <person name="Karaffa L."/>
            <person name="Karanyi Z."/>
            <person name="Krasevec N."/>
            <person name="Kuo A."/>
            <person name="Kusch H."/>
            <person name="LaButti K."/>
            <person name="Lagendijk E.L."/>
            <person name="Lapidus A."/>
            <person name="Levasseur A."/>
            <person name="Lindquist E."/>
            <person name="Lipzen A."/>
            <person name="Logrieco A.F."/>
            <person name="MacCabe A."/>
            <person name="Maekelae M.R."/>
            <person name="Malavazi I."/>
            <person name="Melin P."/>
            <person name="Meyer V."/>
            <person name="Mielnichuk N."/>
            <person name="Miskei M."/>
            <person name="Molnar A.P."/>
            <person name="Mule G."/>
            <person name="Ngan C.Y."/>
            <person name="Orejas M."/>
            <person name="Orosz E."/>
            <person name="Ouedraogo J.P."/>
            <person name="Overkamp K.M."/>
            <person name="Park H.-S."/>
            <person name="Perrone G."/>
            <person name="Piumi F."/>
            <person name="Punt P.J."/>
            <person name="Ram A.F."/>
            <person name="Ramon A."/>
            <person name="Rauscher S."/>
            <person name="Record E."/>
            <person name="Riano-Pachon D.M."/>
            <person name="Robert V."/>
            <person name="Roehrig J."/>
            <person name="Ruller R."/>
            <person name="Salamov A."/>
            <person name="Salih N.S."/>
            <person name="Samson R.A."/>
            <person name="Sandor E."/>
            <person name="Sanguinetti M."/>
            <person name="Schuetze T."/>
            <person name="Sepcic K."/>
            <person name="Shelest E."/>
            <person name="Sherlock G."/>
            <person name="Sophianopoulou V."/>
            <person name="Squina F.M."/>
            <person name="Sun H."/>
            <person name="Susca A."/>
            <person name="Todd R.B."/>
            <person name="Tsang A."/>
            <person name="Unkles S.E."/>
            <person name="van de Wiele N."/>
            <person name="van Rossen-Uffink D."/>
            <person name="Oliveira J.V."/>
            <person name="Vesth T.C."/>
            <person name="Visser J."/>
            <person name="Yu J.-H."/>
            <person name="Zhou M."/>
            <person name="Andersen M.R."/>
            <person name="Archer D.B."/>
            <person name="Baker S.E."/>
            <person name="Benoit I."/>
            <person name="Brakhage A.A."/>
            <person name="Braus G.H."/>
            <person name="Fischer R."/>
            <person name="Frisvad J.C."/>
            <person name="Goldman G.H."/>
            <person name="Houbraken J."/>
            <person name="Oakley B."/>
            <person name="Pocsi I."/>
            <person name="Scazzocchio C."/>
            <person name="Seiboth B."/>
            <person name="vanKuyk P.A."/>
            <person name="Wortman J."/>
            <person name="Dyer P.S."/>
            <person name="Grigoriev I.V."/>
        </authorList>
    </citation>
    <scope>NUCLEOTIDE SEQUENCE [LARGE SCALE GENOMIC DNA]</scope>
    <source>
        <strain evidence="10">CBS 583.65</strain>
    </source>
</reference>
<comment type="subcellular location">
    <subcellularLocation>
        <location evidence="1">Membrane</location>
        <topology evidence="1">Multi-pass membrane protein</topology>
    </subcellularLocation>
</comment>
<comment type="similarity">
    <text evidence="5">Belongs to the SAT4 family.</text>
</comment>
<protein>
    <recommendedName>
        <fullName evidence="8">Rhodopsin domain-containing protein</fullName>
    </recommendedName>
</protein>
<evidence type="ECO:0000256" key="1">
    <source>
        <dbReference type="ARBA" id="ARBA00004141"/>
    </source>
</evidence>
<keyword evidence="4 7" id="KW-0472">Membrane</keyword>
<keyword evidence="2 7" id="KW-0812">Transmembrane</keyword>
<dbReference type="EMBL" id="KV878128">
    <property type="protein sequence ID" value="OJJ01983.1"/>
    <property type="molecule type" value="Genomic_DNA"/>
</dbReference>
<keyword evidence="10" id="KW-1185">Reference proteome</keyword>
<dbReference type="InterPro" id="IPR052337">
    <property type="entry name" value="SAT4-like"/>
</dbReference>
<dbReference type="InterPro" id="IPR049326">
    <property type="entry name" value="Rhodopsin_dom_fungi"/>
</dbReference>
<evidence type="ECO:0000256" key="4">
    <source>
        <dbReference type="ARBA" id="ARBA00023136"/>
    </source>
</evidence>
<dbReference type="Proteomes" id="UP000184073">
    <property type="component" value="Unassembled WGS sequence"/>
</dbReference>
<feature type="transmembrane region" description="Helical" evidence="7">
    <location>
        <begin position="12"/>
        <end position="31"/>
    </location>
</feature>
<gene>
    <name evidence="9" type="ORF">ASPVEDRAFT_41512</name>
</gene>
<name>A0A1L9PKH7_ASPVE</name>
<dbReference type="AlphaFoldDB" id="A0A1L9PKH7"/>
<feature type="transmembrane region" description="Helical" evidence="7">
    <location>
        <begin position="123"/>
        <end position="143"/>
    </location>
</feature>
<sequence length="344" mass="37753">MAVRFPPSQLQASTIAVLVLAWTFTILRFSARHLRRVGLGVDDYLLIASLAVLCALSAIAFAMIHYGLGRDATPDLSAHQALMVKQLLYIFEIFYVINLLLIKLSILFMYRRIFTDMSRFFRVGARICGGVVVLWAIAFIPAATFQCTPVSKAWDSDKEGHCINLRVGFFCVALPNILTDIAILTLPVQVCWQLAGSMLYRLSISGIFLLGAFVIGVSIYRFKLLFLYSSDNVSGTIAPATIWSVIECAVAIICACLPTLMPLVRLVWSRCHRMRQSRRESSSQHLVHSPASDPLEHRQGGAAALNRKNAVDSGGSLVGRPDNGNMAGSGAGRRGMVSVEQVFV</sequence>
<dbReference type="PANTHER" id="PTHR33048:SF47">
    <property type="entry name" value="INTEGRAL MEMBRANE PROTEIN-RELATED"/>
    <property type="match status" value="1"/>
</dbReference>
<dbReference type="PANTHER" id="PTHR33048">
    <property type="entry name" value="PTH11-LIKE INTEGRAL MEMBRANE PROTEIN (AFU_ORTHOLOGUE AFUA_5G11245)"/>
    <property type="match status" value="1"/>
</dbReference>
<dbReference type="VEuPathDB" id="FungiDB:ASPVEDRAFT_41512"/>
<dbReference type="RefSeq" id="XP_040667745.1">
    <property type="nucleotide sequence ID" value="XM_040812364.1"/>
</dbReference>
<dbReference type="Pfam" id="PF20684">
    <property type="entry name" value="Fung_rhodopsin"/>
    <property type="match status" value="1"/>
</dbReference>